<keyword evidence="1" id="KW-0732">Signal</keyword>
<name>A0A9P8AB38_MORAP</name>
<accession>A0A9P8AB38</accession>
<feature type="chain" id="PRO_5040347564" evidence="1">
    <location>
        <begin position="31"/>
        <end position="98"/>
    </location>
</feature>
<evidence type="ECO:0000256" key="1">
    <source>
        <dbReference type="SAM" id="SignalP"/>
    </source>
</evidence>
<comment type="caution">
    <text evidence="2">The sequence shown here is derived from an EMBL/GenBank/DDBJ whole genome shotgun (WGS) entry which is preliminary data.</text>
</comment>
<feature type="signal peptide" evidence="1">
    <location>
        <begin position="1"/>
        <end position="30"/>
    </location>
</feature>
<dbReference type="Proteomes" id="UP000717515">
    <property type="component" value="Unassembled WGS sequence"/>
</dbReference>
<dbReference type="EMBL" id="JAIFTL010000034">
    <property type="protein sequence ID" value="KAG9325707.1"/>
    <property type="molecule type" value="Genomic_DNA"/>
</dbReference>
<evidence type="ECO:0000313" key="2">
    <source>
        <dbReference type="EMBL" id="KAG9325707.1"/>
    </source>
</evidence>
<reference evidence="2" key="1">
    <citation type="submission" date="2021-07" db="EMBL/GenBank/DDBJ databases">
        <title>Draft genome of Mortierella alpina, strain LL118, isolated from an aspen leaf litter sample.</title>
        <authorList>
            <person name="Yang S."/>
            <person name="Vinatzer B.A."/>
        </authorList>
    </citation>
    <scope>NUCLEOTIDE SEQUENCE</scope>
    <source>
        <strain evidence="2">LL118</strain>
    </source>
</reference>
<dbReference type="AlphaFoldDB" id="A0A9P8AB38"/>
<evidence type="ECO:0000313" key="3">
    <source>
        <dbReference type="Proteomes" id="UP000717515"/>
    </source>
</evidence>
<proteinExistence type="predicted"/>
<gene>
    <name evidence="2" type="ORF">KVV02_006210</name>
</gene>
<organism evidence="2 3">
    <name type="scientific">Mortierella alpina</name>
    <name type="common">Oleaginous fungus</name>
    <name type="synonym">Mortierella renispora</name>
    <dbReference type="NCBI Taxonomy" id="64518"/>
    <lineage>
        <taxon>Eukaryota</taxon>
        <taxon>Fungi</taxon>
        <taxon>Fungi incertae sedis</taxon>
        <taxon>Mucoromycota</taxon>
        <taxon>Mortierellomycotina</taxon>
        <taxon>Mortierellomycetes</taxon>
        <taxon>Mortierellales</taxon>
        <taxon>Mortierellaceae</taxon>
        <taxon>Mortierella</taxon>
    </lineage>
</organism>
<protein>
    <submittedName>
        <fullName evidence="2">Uncharacterized protein</fullName>
    </submittedName>
</protein>
<sequence length="98" mass="10412">MRLTPICPVASPMVLAVVSFLVASSTTVSAAPIGDVAAQGLPPPSAFLTQTLPAQGDVAQTNTPLRRRGFDPNDYLAQSYQRNGWPRPAVYNNPVAMM</sequence>